<evidence type="ECO:0000256" key="5">
    <source>
        <dbReference type="ARBA" id="ARBA00022737"/>
    </source>
</evidence>
<dbReference type="AlphaFoldDB" id="A0A8C1C5V7"/>
<dbReference type="InterPro" id="IPR006600">
    <property type="entry name" value="HTH_CenpB_DNA-bd_dom"/>
</dbReference>
<organism evidence="16 17">
    <name type="scientific">Cyprinus carpio carpio</name>
    <dbReference type="NCBI Taxonomy" id="630221"/>
    <lineage>
        <taxon>Eukaryota</taxon>
        <taxon>Metazoa</taxon>
        <taxon>Chordata</taxon>
        <taxon>Craniata</taxon>
        <taxon>Vertebrata</taxon>
        <taxon>Euteleostomi</taxon>
        <taxon>Actinopterygii</taxon>
        <taxon>Neopterygii</taxon>
        <taxon>Teleostei</taxon>
        <taxon>Ostariophysi</taxon>
        <taxon>Cypriniformes</taxon>
        <taxon>Cyprinidae</taxon>
        <taxon>Cyprininae</taxon>
        <taxon>Cyprinus</taxon>
    </lineage>
</organism>
<dbReference type="InterPro" id="IPR009057">
    <property type="entry name" value="Homeodomain-like_sf"/>
</dbReference>
<dbReference type="PANTHER" id="PTHR24388:SF45">
    <property type="entry name" value="POGO TRANSPOSABLE ELEMENT DERIVED WITH ZNF DOMAIN"/>
    <property type="match status" value="1"/>
</dbReference>
<dbReference type="SMART" id="SM00355">
    <property type="entry name" value="ZnF_C2H2"/>
    <property type="match status" value="9"/>
</dbReference>
<evidence type="ECO:0000256" key="1">
    <source>
        <dbReference type="ARBA" id="ARBA00003729"/>
    </source>
</evidence>
<keyword evidence="17" id="KW-1185">Reference proteome</keyword>
<keyword evidence="6 12" id="KW-0863">Zinc-finger</keyword>
<evidence type="ECO:0000256" key="4">
    <source>
        <dbReference type="ARBA" id="ARBA00022723"/>
    </source>
</evidence>
<keyword evidence="3" id="KW-1017">Isopeptide bond</keyword>
<evidence type="ECO:0000256" key="7">
    <source>
        <dbReference type="ARBA" id="ARBA00022833"/>
    </source>
</evidence>
<keyword evidence="8" id="KW-0805">Transcription regulation</keyword>
<dbReference type="PANTHER" id="PTHR24388">
    <property type="entry name" value="ZINC FINGER PROTEIN"/>
    <property type="match status" value="1"/>
</dbReference>
<comment type="subcellular location">
    <subcellularLocation>
        <location evidence="2">Nucleus</location>
    </subcellularLocation>
</comment>
<feature type="domain" description="HTH CENPB-type" evidence="15">
    <location>
        <begin position="814"/>
        <end position="886"/>
    </location>
</feature>
<dbReference type="InterPro" id="IPR036236">
    <property type="entry name" value="Znf_C2H2_sf"/>
</dbReference>
<evidence type="ECO:0000256" key="6">
    <source>
        <dbReference type="ARBA" id="ARBA00022771"/>
    </source>
</evidence>
<evidence type="ECO:0000256" key="9">
    <source>
        <dbReference type="ARBA" id="ARBA00023125"/>
    </source>
</evidence>
<dbReference type="PROSITE" id="PS00028">
    <property type="entry name" value="ZINC_FINGER_C2H2_1"/>
    <property type="match status" value="5"/>
</dbReference>
<dbReference type="InterPro" id="IPR050527">
    <property type="entry name" value="Snail/Krueppel_Znf"/>
</dbReference>
<dbReference type="GeneTree" id="ENSGT00940000163854"/>
<dbReference type="Pfam" id="PF25429">
    <property type="entry name" value="zf-POGZ"/>
    <property type="match status" value="1"/>
</dbReference>
<keyword evidence="10" id="KW-0804">Transcription</keyword>
<sequence length="1200" mass="134514">SFILSVTQRVVPAAVPADIPKAVQGQQVFLAPGGGGLGTVALSQVLLPGTTHIANGTNSQPIYFTTQNIHPVRPGQSPMSLVLNVQQGQTVRPITLVQAPGTQIFKPAVGATQIITQPAQKRTGAPVANRVQTPSTFSTVQIPATLTIRTTTAVTPPTVSSTTLSQPSTARTTTKIVLKLYSFLFTVTIKPGNGPLDMQNIMSLVKSVNLPGGAQAQTFVVMSNQKTNNSPIFSTAVPVMTQSAVQTIPITHTTPSTTSHLCPRCGAQFKMIEALRSHMCFCCPGLVQTDTSSIATAVNTPATPPKSVSVVPSIKLDSPPTKTGDTQNRLVMLVDDFYYGTFEGNRVYAPMDNSKEPLSFKCLTCHKRLKNNIRLMNHMRYHVELEQQNGEMDTHTSCLHCFRRFPTPFRLQCHLESVHTSIETSTKCKICEWSFESEPVFLQHMKNTHKPGEMPYVCQVCEYRSSFYSDVFNHFRTWHEDTRHLLCQYCLKVFKHSTSYQQHYVRHQKSTVYHCNKCRLQFLFTKDKVEHKINHHRTFRKPCELEGLQPGTKVKYLSVCLFESKFNRCNNVFYECFMSSPYSQCVECTFDIPDFANHYPTYVHCSLCFYSTCCSRAYANHMINSHVPGRVPKASKKGPPSGVKLSCAGCEYSTALGNLMAKHLIKFPTHSYCIFTRKGGCSPTQQNINACVCFTESLKLIMKNCLTAWSPNLADAGLVEDVDQEMAPLEDEDTDSEMTESDEDMPRETVARQKAEVTVTNTLSQPVKNREETMSIHQRRILLLALCSGVQKAGKEMDTKPQLIKTWLQDKENQLNECSSRSCGEAIDRLVEWVLTQREQQRPISEAKLFEKASELQSQTNENNSFRISYEWAVSFMMLHQLGLDTPFTVYRELPNAMEQNCHHFTELVHSKIKANNIPQCVFGAMDQLSVFVDFKMLNENTRISRESAFQFTGFGKPFIKIYLSMLANGTMLPAVLFTTHSPSMLSRSPPDSILLMAKEEGFSTAEELEIWATKVWKQHLDSENETDALLVMDSHHSQTYESIISTVSSTKTFPALVPAGCTARHQPLEMCVRPVLQRLFLAHWAQQPSDGASGVQREDLVELFVSWLEEAMSCFSGRPEFIQHSFCLARLLPDQEAHANLPGTPLELLNKLSEATLEPEVVDLESAAEEEDFTADWRMGIHKACVDKVRDIAEGRRII</sequence>
<dbReference type="Proteomes" id="UP001108240">
    <property type="component" value="Unplaced"/>
</dbReference>
<dbReference type="PROSITE" id="PS50157">
    <property type="entry name" value="ZINC_FINGER_C2H2_2"/>
    <property type="match status" value="1"/>
</dbReference>
<dbReference type="SUPFAM" id="SSF46689">
    <property type="entry name" value="Homeodomain-like"/>
    <property type="match status" value="1"/>
</dbReference>
<evidence type="ECO:0000259" key="15">
    <source>
        <dbReference type="PROSITE" id="PS51253"/>
    </source>
</evidence>
<dbReference type="GO" id="GO:0000978">
    <property type="term" value="F:RNA polymerase II cis-regulatory region sequence-specific DNA binding"/>
    <property type="evidence" value="ECO:0007669"/>
    <property type="project" value="TreeGrafter"/>
</dbReference>
<feature type="domain" description="C2H2-type" evidence="14">
    <location>
        <begin position="360"/>
        <end position="387"/>
    </location>
</feature>
<reference evidence="16" key="2">
    <citation type="submission" date="2025-09" db="UniProtKB">
        <authorList>
            <consortium name="Ensembl"/>
        </authorList>
    </citation>
    <scope>IDENTIFICATION</scope>
</reference>
<dbReference type="GO" id="GO:0005634">
    <property type="term" value="C:nucleus"/>
    <property type="evidence" value="ECO:0007669"/>
    <property type="project" value="UniProtKB-SubCell"/>
</dbReference>
<evidence type="ECO:0000256" key="3">
    <source>
        <dbReference type="ARBA" id="ARBA00022499"/>
    </source>
</evidence>
<protein>
    <submittedName>
        <fullName evidence="16">Pogo transposable element derived with ZNF domain b</fullName>
    </submittedName>
</protein>
<dbReference type="Pfam" id="PF03184">
    <property type="entry name" value="DDE_1"/>
    <property type="match status" value="1"/>
</dbReference>
<evidence type="ECO:0000259" key="14">
    <source>
        <dbReference type="PROSITE" id="PS50157"/>
    </source>
</evidence>
<reference evidence="16" key="1">
    <citation type="submission" date="2025-08" db="UniProtKB">
        <authorList>
            <consortium name="Ensembl"/>
        </authorList>
    </citation>
    <scope>IDENTIFICATION</scope>
</reference>
<evidence type="ECO:0000256" key="8">
    <source>
        <dbReference type="ARBA" id="ARBA00023015"/>
    </source>
</evidence>
<evidence type="ECO:0000313" key="17">
    <source>
        <dbReference type="Proteomes" id="UP001108240"/>
    </source>
</evidence>
<accession>A0A8C1C5V7</accession>
<keyword evidence="11" id="KW-0539">Nucleus</keyword>
<dbReference type="InterPro" id="IPR013087">
    <property type="entry name" value="Znf_C2H2_type"/>
</dbReference>
<keyword evidence="7" id="KW-0862">Zinc</keyword>
<evidence type="ECO:0000256" key="2">
    <source>
        <dbReference type="ARBA" id="ARBA00004123"/>
    </source>
</evidence>
<dbReference type="InterPro" id="IPR057618">
    <property type="entry name" value="Znf_POGZ/Z280C-D-like"/>
</dbReference>
<dbReference type="GO" id="GO:0000981">
    <property type="term" value="F:DNA-binding transcription factor activity, RNA polymerase II-specific"/>
    <property type="evidence" value="ECO:0007669"/>
    <property type="project" value="TreeGrafter"/>
</dbReference>
<keyword evidence="5" id="KW-0677">Repeat</keyword>
<keyword evidence="9" id="KW-0238">DNA-binding</keyword>
<proteinExistence type="predicted"/>
<evidence type="ECO:0000256" key="12">
    <source>
        <dbReference type="PROSITE-ProRule" id="PRU00042"/>
    </source>
</evidence>
<dbReference type="Gene3D" id="3.30.160.60">
    <property type="entry name" value="Classic Zinc Finger"/>
    <property type="match status" value="1"/>
</dbReference>
<keyword evidence="4" id="KW-0479">Metal-binding</keyword>
<feature type="region of interest" description="Disordered" evidence="13">
    <location>
        <begin position="728"/>
        <end position="749"/>
    </location>
</feature>
<evidence type="ECO:0000256" key="10">
    <source>
        <dbReference type="ARBA" id="ARBA00023163"/>
    </source>
</evidence>
<evidence type="ECO:0000256" key="11">
    <source>
        <dbReference type="ARBA" id="ARBA00023242"/>
    </source>
</evidence>
<dbReference type="PROSITE" id="PS51253">
    <property type="entry name" value="HTH_CENPB"/>
    <property type="match status" value="1"/>
</dbReference>
<comment type="function">
    <text evidence="1">May function as a transcription factor.</text>
</comment>
<dbReference type="InterPro" id="IPR004875">
    <property type="entry name" value="DDE_SF_endonuclease_dom"/>
</dbReference>
<dbReference type="FunFam" id="3.30.160.60:FF:000298">
    <property type="entry name" value="zinc finger protein 280D isoform X1"/>
    <property type="match status" value="1"/>
</dbReference>
<feature type="region of interest" description="Disordered" evidence="13">
    <location>
        <begin position="300"/>
        <end position="323"/>
    </location>
</feature>
<evidence type="ECO:0000256" key="13">
    <source>
        <dbReference type="SAM" id="MobiDB-lite"/>
    </source>
</evidence>
<dbReference type="GO" id="GO:0008270">
    <property type="term" value="F:zinc ion binding"/>
    <property type="evidence" value="ECO:0007669"/>
    <property type="project" value="UniProtKB-KW"/>
</dbReference>
<evidence type="ECO:0000313" key="16">
    <source>
        <dbReference type="Ensembl" id="ENSCCRP00000042584.2"/>
    </source>
</evidence>
<feature type="compositionally biased region" description="Acidic residues" evidence="13">
    <location>
        <begin position="728"/>
        <end position="743"/>
    </location>
</feature>
<dbReference type="SUPFAM" id="SSF57667">
    <property type="entry name" value="beta-beta-alpha zinc fingers"/>
    <property type="match status" value="1"/>
</dbReference>
<dbReference type="Pfam" id="PF03221">
    <property type="entry name" value="HTH_Tnp_Tc5"/>
    <property type="match status" value="1"/>
</dbReference>
<dbReference type="Ensembl" id="ENSCCRT00000046151.2">
    <property type="protein sequence ID" value="ENSCCRP00000042584.2"/>
    <property type="gene ID" value="ENSCCRG00000022700.2"/>
</dbReference>
<name>A0A8C1C5V7_CYPCA</name>